<keyword evidence="2" id="KW-0812">Transmembrane</keyword>
<evidence type="ECO:0000256" key="2">
    <source>
        <dbReference type="SAM" id="Phobius"/>
    </source>
</evidence>
<protein>
    <submittedName>
        <fullName evidence="3">Uncharacterized protein</fullName>
    </submittedName>
</protein>
<sequence>METILIILYAIPGGLLGFLIYILINAERASGRWTCQCRHCQHQNPGQTDSEVTNPLILKAESFESGTSYLSPYPNVCQDCSEIPEPPPVTDPLIVDYYYDYYCHYYDCHHPTNSQRDSEAPKPPPVTDPHIVYYCYYYFSYYYRYHYANDCQTASEITNAPSSTTESSRHRISRWRPKNKRRALSSRIQGTVASTSTAAVSSNSPARGKQQINIGRARASNLKSVYMTSWASRIPRPINRDRLHCGSRPKKVTFGEIRVIQFYK</sequence>
<evidence type="ECO:0000313" key="4">
    <source>
        <dbReference type="Proteomes" id="UP000006702"/>
    </source>
</evidence>
<dbReference type="OrthoDB" id="4502858at2759"/>
<organism evidence="3 4">
    <name type="scientific">Neosartorya fischeri (strain ATCC 1020 / DSM 3700 / CBS 544.65 / FGSC A1164 / JCM 1740 / NRRL 181 / WB 181)</name>
    <name type="common">Aspergillus fischerianus</name>
    <dbReference type="NCBI Taxonomy" id="331117"/>
    <lineage>
        <taxon>Eukaryota</taxon>
        <taxon>Fungi</taxon>
        <taxon>Dikarya</taxon>
        <taxon>Ascomycota</taxon>
        <taxon>Pezizomycotina</taxon>
        <taxon>Eurotiomycetes</taxon>
        <taxon>Eurotiomycetidae</taxon>
        <taxon>Eurotiales</taxon>
        <taxon>Aspergillaceae</taxon>
        <taxon>Aspergillus</taxon>
        <taxon>Aspergillus subgen. Fumigati</taxon>
    </lineage>
</organism>
<reference evidence="4" key="1">
    <citation type="journal article" date="2008" name="PLoS Genet.">
        <title>Genomic islands in the pathogenic filamentous fungus Aspergillus fumigatus.</title>
        <authorList>
            <person name="Fedorova N.D."/>
            <person name="Khaldi N."/>
            <person name="Joardar V.S."/>
            <person name="Maiti R."/>
            <person name="Amedeo P."/>
            <person name="Anderson M.J."/>
            <person name="Crabtree J."/>
            <person name="Silva J.C."/>
            <person name="Badger J.H."/>
            <person name="Albarraq A."/>
            <person name="Angiuoli S."/>
            <person name="Bussey H."/>
            <person name="Bowyer P."/>
            <person name="Cotty P.J."/>
            <person name="Dyer P.S."/>
            <person name="Egan A."/>
            <person name="Galens K."/>
            <person name="Fraser-Liggett C.M."/>
            <person name="Haas B.J."/>
            <person name="Inman J.M."/>
            <person name="Kent R."/>
            <person name="Lemieux S."/>
            <person name="Malavazi I."/>
            <person name="Orvis J."/>
            <person name="Roemer T."/>
            <person name="Ronning C.M."/>
            <person name="Sundaram J.P."/>
            <person name="Sutton G."/>
            <person name="Turner G."/>
            <person name="Venter J.C."/>
            <person name="White O.R."/>
            <person name="Whitty B.R."/>
            <person name="Youngman P."/>
            <person name="Wolfe K.H."/>
            <person name="Goldman G.H."/>
            <person name="Wortman J.R."/>
            <person name="Jiang B."/>
            <person name="Denning D.W."/>
            <person name="Nierman W.C."/>
        </authorList>
    </citation>
    <scope>NUCLEOTIDE SEQUENCE [LARGE SCALE GENOMIC DNA]</scope>
    <source>
        <strain evidence="4">ATCC 1020 / DSM 3700 / CBS 544.65 / FGSC A1164 / JCM 1740 / NRRL 181 / WB 181</strain>
    </source>
</reference>
<dbReference type="VEuPathDB" id="FungiDB:NFIA_008070"/>
<dbReference type="AlphaFoldDB" id="A1D137"/>
<feature type="region of interest" description="Disordered" evidence="1">
    <location>
        <begin position="158"/>
        <end position="180"/>
    </location>
</feature>
<keyword evidence="2" id="KW-0472">Membrane</keyword>
<dbReference type="RefSeq" id="XP_001264027.1">
    <property type="nucleotide sequence ID" value="XM_001264026.1"/>
</dbReference>
<dbReference type="GeneID" id="4591113"/>
<keyword evidence="2" id="KW-1133">Transmembrane helix</keyword>
<feature type="compositionally biased region" description="Basic residues" evidence="1">
    <location>
        <begin position="170"/>
        <end position="180"/>
    </location>
</feature>
<evidence type="ECO:0000256" key="1">
    <source>
        <dbReference type="SAM" id="MobiDB-lite"/>
    </source>
</evidence>
<name>A1D137_NEOFI</name>
<keyword evidence="4" id="KW-1185">Reference proteome</keyword>
<dbReference type="Proteomes" id="UP000006702">
    <property type="component" value="Unassembled WGS sequence"/>
</dbReference>
<dbReference type="EMBL" id="DS027688">
    <property type="protein sequence ID" value="EAW22130.1"/>
    <property type="molecule type" value="Genomic_DNA"/>
</dbReference>
<dbReference type="KEGG" id="nfi:NFIA_008070"/>
<gene>
    <name evidence="3" type="ORF">NFIA_008070</name>
</gene>
<proteinExistence type="predicted"/>
<accession>A1D137</accession>
<dbReference type="HOGENOM" id="CLU_1054079_0_0_1"/>
<feature type="transmembrane region" description="Helical" evidence="2">
    <location>
        <begin position="6"/>
        <end position="24"/>
    </location>
</feature>
<evidence type="ECO:0000313" key="3">
    <source>
        <dbReference type="EMBL" id="EAW22130.1"/>
    </source>
</evidence>